<evidence type="ECO:0000313" key="2">
    <source>
        <dbReference type="Proteomes" id="UP000499080"/>
    </source>
</evidence>
<organism evidence="1 2">
    <name type="scientific">Araneus ventricosus</name>
    <name type="common">Orbweaver spider</name>
    <name type="synonym">Epeira ventricosa</name>
    <dbReference type="NCBI Taxonomy" id="182803"/>
    <lineage>
        <taxon>Eukaryota</taxon>
        <taxon>Metazoa</taxon>
        <taxon>Ecdysozoa</taxon>
        <taxon>Arthropoda</taxon>
        <taxon>Chelicerata</taxon>
        <taxon>Arachnida</taxon>
        <taxon>Araneae</taxon>
        <taxon>Araneomorphae</taxon>
        <taxon>Entelegynae</taxon>
        <taxon>Araneoidea</taxon>
        <taxon>Araneidae</taxon>
        <taxon>Araneus</taxon>
    </lineage>
</organism>
<dbReference type="OrthoDB" id="4327074at2759"/>
<name>A0A4Y2BQA4_ARAVE</name>
<dbReference type="EMBL" id="BGPR01000101">
    <property type="protein sequence ID" value="GBL94238.1"/>
    <property type="molecule type" value="Genomic_DNA"/>
</dbReference>
<evidence type="ECO:0008006" key="3">
    <source>
        <dbReference type="Google" id="ProtNLM"/>
    </source>
</evidence>
<gene>
    <name evidence="1" type="ORF">AVEN_16769_1</name>
</gene>
<sequence>MDETGISTVPNRTTNVITPKGKKSACKIPATSILSRKRMNPLLYKDAPNGHLPLISDTSYMNSHFFFVWLKHFVKHAKPSAEDPVLLIADNDTSRCSLPAVFFFVERIM</sequence>
<comment type="caution">
    <text evidence="1">The sequence shown here is derived from an EMBL/GenBank/DDBJ whole genome shotgun (WGS) entry which is preliminary data.</text>
</comment>
<proteinExistence type="predicted"/>
<accession>A0A4Y2BQA4</accession>
<evidence type="ECO:0000313" key="1">
    <source>
        <dbReference type="EMBL" id="GBL94238.1"/>
    </source>
</evidence>
<keyword evidence="2" id="KW-1185">Reference proteome</keyword>
<reference evidence="1 2" key="1">
    <citation type="journal article" date="2019" name="Sci. Rep.">
        <title>Orb-weaving spider Araneus ventricosus genome elucidates the spidroin gene catalogue.</title>
        <authorList>
            <person name="Kono N."/>
            <person name="Nakamura H."/>
            <person name="Ohtoshi R."/>
            <person name="Moran D.A.P."/>
            <person name="Shinohara A."/>
            <person name="Yoshida Y."/>
            <person name="Fujiwara M."/>
            <person name="Mori M."/>
            <person name="Tomita M."/>
            <person name="Arakawa K."/>
        </authorList>
    </citation>
    <scope>NUCLEOTIDE SEQUENCE [LARGE SCALE GENOMIC DNA]</scope>
</reference>
<protein>
    <recommendedName>
        <fullName evidence="3">DDE-1 domain-containing protein</fullName>
    </recommendedName>
</protein>
<dbReference type="AlphaFoldDB" id="A0A4Y2BQA4"/>
<dbReference type="Proteomes" id="UP000499080">
    <property type="component" value="Unassembled WGS sequence"/>
</dbReference>